<dbReference type="SUPFAM" id="SSF46785">
    <property type="entry name" value="Winged helix' DNA-binding domain"/>
    <property type="match status" value="1"/>
</dbReference>
<sequence>MKRRNAARQRQMPNLASIDLNLLIVLEALLEYRNVTRAAHHVGRSQPATSRALARLRGLFDDDLLVRASTGLTPTPLGDRLAEMLPAALDSISEIVTSRSASPERRWKATIMLPDHQALLLLPRLCERGIHLDIATDRLLSDAASRLEQGEIDLAIGQIDAAPPGYMRRSLYTDRFACLVRHEHPAVTRGWTRENFASLPHVAISSNFNGGFGLIYDSLARLSLPDQDPMLVSDVLTAALVISTTDMVLIVPQLVAARLAAMLPLTVVDPPVQLPTYEIGLIWHERCHHDPGNSWLRREIAAALSPQNKTVETNRGPTAEYFVTSQ</sequence>
<dbReference type="GO" id="GO:0003677">
    <property type="term" value="F:DNA binding"/>
    <property type="evidence" value="ECO:0007669"/>
    <property type="project" value="UniProtKB-KW"/>
</dbReference>
<dbReference type="EMBL" id="QZWZ01000042">
    <property type="protein sequence ID" value="RJT29457.1"/>
    <property type="molecule type" value="Genomic_DNA"/>
</dbReference>
<accession>A0A3A5K291</accession>
<comment type="similarity">
    <text evidence="1">Belongs to the LysR transcriptional regulatory family.</text>
</comment>
<dbReference type="OrthoDB" id="528082at2"/>
<feature type="domain" description="HTH lysR-type" evidence="6">
    <location>
        <begin position="18"/>
        <end position="75"/>
    </location>
</feature>
<dbReference type="InterPro" id="IPR005119">
    <property type="entry name" value="LysR_subst-bd"/>
</dbReference>
<protein>
    <submittedName>
        <fullName evidence="7">LysR family transcriptional regulator</fullName>
    </submittedName>
</protein>
<dbReference type="InterPro" id="IPR036390">
    <property type="entry name" value="WH_DNA-bd_sf"/>
</dbReference>
<dbReference type="PROSITE" id="PS50931">
    <property type="entry name" value="HTH_LYSR"/>
    <property type="match status" value="1"/>
</dbReference>
<keyword evidence="8" id="KW-1185">Reference proteome</keyword>
<dbReference type="AlphaFoldDB" id="A0A3A5K291"/>
<evidence type="ECO:0000259" key="6">
    <source>
        <dbReference type="PROSITE" id="PS50931"/>
    </source>
</evidence>
<evidence type="ECO:0000256" key="2">
    <source>
        <dbReference type="ARBA" id="ARBA00022458"/>
    </source>
</evidence>
<keyword evidence="2" id="KW-0536">Nodulation</keyword>
<keyword evidence="3" id="KW-0805">Transcription regulation</keyword>
<proteinExistence type="inferred from homology"/>
<reference evidence="7 8" key="1">
    <citation type="submission" date="2018-09" db="EMBL/GenBank/DDBJ databases">
        <title>Mesorhizobium carmichaelinearum sp. nov. isolated from Carmichaelinea spp. root nodules in New Zealand.</title>
        <authorList>
            <person name="De Meyer S.E."/>
        </authorList>
    </citation>
    <scope>NUCLEOTIDE SEQUENCE [LARGE SCALE GENOMIC DNA]</scope>
    <source>
        <strain evidence="7 8">ICMP19557</strain>
    </source>
</reference>
<dbReference type="InterPro" id="IPR000847">
    <property type="entry name" value="LysR_HTH_N"/>
</dbReference>
<keyword evidence="4" id="KW-0238">DNA-binding</keyword>
<evidence type="ECO:0000256" key="1">
    <source>
        <dbReference type="ARBA" id="ARBA00009437"/>
    </source>
</evidence>
<dbReference type="RefSeq" id="WP_120018164.1">
    <property type="nucleotide sequence ID" value="NZ_QZWZ01000042.1"/>
</dbReference>
<evidence type="ECO:0000256" key="5">
    <source>
        <dbReference type="ARBA" id="ARBA00023163"/>
    </source>
</evidence>
<keyword evidence="5" id="KW-0804">Transcription</keyword>
<dbReference type="InterPro" id="IPR036388">
    <property type="entry name" value="WH-like_DNA-bd_sf"/>
</dbReference>
<organism evidence="7 8">
    <name type="scientific">Mesorhizobium waimense</name>
    <dbReference type="NCBI Taxonomy" id="1300307"/>
    <lineage>
        <taxon>Bacteria</taxon>
        <taxon>Pseudomonadati</taxon>
        <taxon>Pseudomonadota</taxon>
        <taxon>Alphaproteobacteria</taxon>
        <taxon>Hyphomicrobiales</taxon>
        <taxon>Phyllobacteriaceae</taxon>
        <taxon>Mesorhizobium</taxon>
    </lineage>
</organism>
<dbReference type="GO" id="GO:0003700">
    <property type="term" value="F:DNA-binding transcription factor activity"/>
    <property type="evidence" value="ECO:0007669"/>
    <property type="project" value="InterPro"/>
</dbReference>
<name>A0A3A5K291_9HYPH</name>
<evidence type="ECO:0000313" key="7">
    <source>
        <dbReference type="EMBL" id="RJT29457.1"/>
    </source>
</evidence>
<evidence type="ECO:0000256" key="3">
    <source>
        <dbReference type="ARBA" id="ARBA00023015"/>
    </source>
</evidence>
<dbReference type="Pfam" id="PF00126">
    <property type="entry name" value="HTH_1"/>
    <property type="match status" value="1"/>
</dbReference>
<dbReference type="PANTHER" id="PTHR30118">
    <property type="entry name" value="HTH-TYPE TRANSCRIPTIONAL REGULATOR LEUO-RELATED"/>
    <property type="match status" value="1"/>
</dbReference>
<dbReference type="Gene3D" id="3.40.190.10">
    <property type="entry name" value="Periplasmic binding protein-like II"/>
    <property type="match status" value="2"/>
</dbReference>
<gene>
    <name evidence="7" type="ORF">D3227_31895</name>
</gene>
<dbReference type="PANTHER" id="PTHR30118:SF15">
    <property type="entry name" value="TRANSCRIPTIONAL REGULATORY PROTEIN"/>
    <property type="match status" value="1"/>
</dbReference>
<evidence type="ECO:0000256" key="4">
    <source>
        <dbReference type="ARBA" id="ARBA00023125"/>
    </source>
</evidence>
<comment type="caution">
    <text evidence="7">The sequence shown here is derived from an EMBL/GenBank/DDBJ whole genome shotgun (WGS) entry which is preliminary data.</text>
</comment>
<dbReference type="Gene3D" id="1.10.10.10">
    <property type="entry name" value="Winged helix-like DNA-binding domain superfamily/Winged helix DNA-binding domain"/>
    <property type="match status" value="1"/>
</dbReference>
<dbReference type="InterPro" id="IPR050389">
    <property type="entry name" value="LysR-type_TF"/>
</dbReference>
<evidence type="ECO:0000313" key="8">
    <source>
        <dbReference type="Proteomes" id="UP000272706"/>
    </source>
</evidence>
<dbReference type="Pfam" id="PF03466">
    <property type="entry name" value="LysR_substrate"/>
    <property type="match status" value="1"/>
</dbReference>
<dbReference type="SUPFAM" id="SSF53850">
    <property type="entry name" value="Periplasmic binding protein-like II"/>
    <property type="match status" value="1"/>
</dbReference>
<dbReference type="Proteomes" id="UP000272706">
    <property type="component" value="Unassembled WGS sequence"/>
</dbReference>